<accession>A0A1H7KIU9</accession>
<feature type="transmembrane region" description="Helical" evidence="1">
    <location>
        <begin position="105"/>
        <end position="124"/>
    </location>
</feature>
<dbReference type="CDD" id="cd01948">
    <property type="entry name" value="EAL"/>
    <property type="match status" value="1"/>
</dbReference>
<dbReference type="Proteomes" id="UP000186015">
    <property type="component" value="Unassembled WGS sequence"/>
</dbReference>
<proteinExistence type="predicted"/>
<dbReference type="NCBIfam" id="TIGR00254">
    <property type="entry name" value="GGDEF"/>
    <property type="match status" value="1"/>
</dbReference>
<evidence type="ECO:0000259" key="2">
    <source>
        <dbReference type="PROSITE" id="PS50883"/>
    </source>
</evidence>
<organism evidence="4 5">
    <name type="scientific">Ruminococcus albus</name>
    <dbReference type="NCBI Taxonomy" id="1264"/>
    <lineage>
        <taxon>Bacteria</taxon>
        <taxon>Bacillati</taxon>
        <taxon>Bacillota</taxon>
        <taxon>Clostridia</taxon>
        <taxon>Eubacteriales</taxon>
        <taxon>Oscillospiraceae</taxon>
        <taxon>Ruminococcus</taxon>
    </lineage>
</organism>
<feature type="domain" description="GGDEF" evidence="3">
    <location>
        <begin position="263"/>
        <end position="387"/>
    </location>
</feature>
<feature type="transmembrane region" description="Helical" evidence="1">
    <location>
        <begin position="77"/>
        <end position="99"/>
    </location>
</feature>
<dbReference type="RefSeq" id="WP_074832943.1">
    <property type="nucleotide sequence ID" value="NZ_FOAT01000006.1"/>
</dbReference>
<dbReference type="PROSITE" id="PS50883">
    <property type="entry name" value="EAL"/>
    <property type="match status" value="1"/>
</dbReference>
<feature type="domain" description="EAL" evidence="2">
    <location>
        <begin position="396"/>
        <end position="650"/>
    </location>
</feature>
<dbReference type="PROSITE" id="PS50887">
    <property type="entry name" value="GGDEF"/>
    <property type="match status" value="1"/>
</dbReference>
<dbReference type="PANTHER" id="PTHR33121:SF71">
    <property type="entry name" value="OXYGEN SENSOR PROTEIN DOSP"/>
    <property type="match status" value="1"/>
</dbReference>
<protein>
    <submittedName>
        <fullName evidence="4">Diguanylate cyclase (GGDEF) domain-containing protein</fullName>
    </submittedName>
</protein>
<dbReference type="InterPro" id="IPR035919">
    <property type="entry name" value="EAL_sf"/>
</dbReference>
<sequence>MAKFNAQTLKRAILRGFGLEKHSEYVSDYFYDANMKASIYMSIVVIVLEVWMIVRTTVTLIRKNMMDKFGLYFEKYYINYIILLTAGVIMFVFALRYVLGKTDRKWLGILIKWAFSAICIYFGIKISMQDYQKGEQILTFLTMELFVVCLLTWRPWVGFAILTSSYVIFFTILSRMEAHNTGEVGLTLATQINGFTMWLSTLLFCISNYNKTLSQALKDESLEEVNSHLSRISVEDELTGIHNMLYFRSEAEKLLNYVTTDKDNVVFLFFDIENFKSYNEKYGFHKGNELLKKAAHMIVDAYPNSLVSRFSDDHFVVLTHKEGCKEAAEMLSEQINALQNEVHLQLKCGAYQPTADESDPSLACDRARFACNTIKKHFDNFFRYYDKTLEDKFQMKQYIVNSIDNAIANGHIKVYYQPVVSTRTGEIVGLEALARWIDPRYGILPPGAFIDILEEYRQIHKLDICMIESVCRDYREAVKNGEVFVPVSLNFSRLDFELCDIVEELDKRAEKYKVPRNFLDVEITESVLEEQHDLLQRAMSRLRELGYKVWLDDFGCGYSSMNVLKDYSFDVLKIDMNFLSGFDENPKTKLIINNIVALTKEIDMVSLTEGVETREQFEFLASINCDRAQGFLFSKPVPLEKLRERAAEGELKFSEEFRSVQV</sequence>
<evidence type="ECO:0000259" key="3">
    <source>
        <dbReference type="PROSITE" id="PS50887"/>
    </source>
</evidence>
<evidence type="ECO:0000313" key="5">
    <source>
        <dbReference type="Proteomes" id="UP000186015"/>
    </source>
</evidence>
<feature type="transmembrane region" description="Helical" evidence="1">
    <location>
        <begin position="37"/>
        <end position="56"/>
    </location>
</feature>
<feature type="transmembrane region" description="Helical" evidence="1">
    <location>
        <begin position="188"/>
        <end position="209"/>
    </location>
</feature>
<dbReference type="InterPro" id="IPR000160">
    <property type="entry name" value="GGDEF_dom"/>
</dbReference>
<dbReference type="SMART" id="SM00052">
    <property type="entry name" value="EAL"/>
    <property type="match status" value="1"/>
</dbReference>
<feature type="transmembrane region" description="Helical" evidence="1">
    <location>
        <begin position="159"/>
        <end position="176"/>
    </location>
</feature>
<reference evidence="4 5" key="1">
    <citation type="submission" date="2016-10" db="EMBL/GenBank/DDBJ databases">
        <authorList>
            <person name="de Groot N.N."/>
        </authorList>
    </citation>
    <scope>NUCLEOTIDE SEQUENCE [LARGE SCALE GENOMIC DNA]</scope>
    <source>
        <strain evidence="4 5">KH2T6</strain>
    </source>
</reference>
<dbReference type="GO" id="GO:0071111">
    <property type="term" value="F:cyclic-guanylate-specific phosphodiesterase activity"/>
    <property type="evidence" value="ECO:0007669"/>
    <property type="project" value="InterPro"/>
</dbReference>
<keyword evidence="1" id="KW-0812">Transmembrane</keyword>
<dbReference type="CDD" id="cd01949">
    <property type="entry name" value="GGDEF"/>
    <property type="match status" value="1"/>
</dbReference>
<dbReference type="AlphaFoldDB" id="A0A1H7KIU9"/>
<dbReference type="Pfam" id="PF00990">
    <property type="entry name" value="GGDEF"/>
    <property type="match status" value="1"/>
</dbReference>
<evidence type="ECO:0000256" key="1">
    <source>
        <dbReference type="SAM" id="Phobius"/>
    </source>
</evidence>
<dbReference type="SUPFAM" id="SSF55073">
    <property type="entry name" value="Nucleotide cyclase"/>
    <property type="match status" value="1"/>
</dbReference>
<dbReference type="SUPFAM" id="SSF141868">
    <property type="entry name" value="EAL domain-like"/>
    <property type="match status" value="1"/>
</dbReference>
<dbReference type="OrthoDB" id="9762141at2"/>
<dbReference type="SMART" id="SM00267">
    <property type="entry name" value="GGDEF"/>
    <property type="match status" value="1"/>
</dbReference>
<dbReference type="InterPro" id="IPR001633">
    <property type="entry name" value="EAL_dom"/>
</dbReference>
<dbReference type="InterPro" id="IPR029787">
    <property type="entry name" value="Nucleotide_cyclase"/>
</dbReference>
<dbReference type="Pfam" id="PF00563">
    <property type="entry name" value="EAL"/>
    <property type="match status" value="1"/>
</dbReference>
<keyword evidence="1" id="KW-0472">Membrane</keyword>
<gene>
    <name evidence="4" type="ORF">SAMN05216469_106220</name>
</gene>
<dbReference type="PANTHER" id="PTHR33121">
    <property type="entry name" value="CYCLIC DI-GMP PHOSPHODIESTERASE PDEF"/>
    <property type="match status" value="1"/>
</dbReference>
<dbReference type="Gene3D" id="3.30.70.270">
    <property type="match status" value="1"/>
</dbReference>
<evidence type="ECO:0000313" key="4">
    <source>
        <dbReference type="EMBL" id="SEK85925.1"/>
    </source>
</evidence>
<dbReference type="EMBL" id="FOAT01000006">
    <property type="protein sequence ID" value="SEK85925.1"/>
    <property type="molecule type" value="Genomic_DNA"/>
</dbReference>
<dbReference type="InterPro" id="IPR043128">
    <property type="entry name" value="Rev_trsase/Diguanyl_cyclase"/>
</dbReference>
<name>A0A1H7KIU9_RUMAL</name>
<keyword evidence="1" id="KW-1133">Transmembrane helix</keyword>
<dbReference type="Gene3D" id="3.20.20.450">
    <property type="entry name" value="EAL domain"/>
    <property type="match status" value="1"/>
</dbReference>
<dbReference type="InterPro" id="IPR050706">
    <property type="entry name" value="Cyclic-di-GMP_PDE-like"/>
</dbReference>